<feature type="coiled-coil region" evidence="9">
    <location>
        <begin position="30"/>
        <end position="57"/>
    </location>
</feature>
<protein>
    <recommendedName>
        <fullName evidence="2">histidine kinase</fullName>
        <ecNumber evidence="2">2.7.13.3</ecNumber>
    </recommendedName>
</protein>
<dbReference type="EC" id="2.7.13.3" evidence="2"/>
<dbReference type="PRINTS" id="PR00344">
    <property type="entry name" value="BCTRLSENSOR"/>
</dbReference>
<evidence type="ECO:0000313" key="13">
    <source>
        <dbReference type="Proteomes" id="UP000077384"/>
    </source>
</evidence>
<evidence type="ECO:0000313" key="14">
    <source>
        <dbReference type="Proteomes" id="UP000093694"/>
    </source>
</evidence>
<dbReference type="Proteomes" id="UP000093694">
    <property type="component" value="Unassembled WGS sequence"/>
</dbReference>
<keyword evidence="14" id="KW-1185">Reference proteome</keyword>
<comment type="caution">
    <text evidence="11">The sequence shown here is derived from an EMBL/GenBank/DDBJ whole genome shotgun (WGS) entry which is preliminary data.</text>
</comment>
<dbReference type="EMBL" id="LROR01000037">
    <property type="protein sequence ID" value="OBR95586.1"/>
    <property type="molecule type" value="Genomic_DNA"/>
</dbReference>
<keyword evidence="3" id="KW-0597">Phosphoprotein</keyword>
<evidence type="ECO:0000256" key="1">
    <source>
        <dbReference type="ARBA" id="ARBA00000085"/>
    </source>
</evidence>
<dbReference type="InterPro" id="IPR036097">
    <property type="entry name" value="HisK_dim/P_sf"/>
</dbReference>
<gene>
    <name evidence="11" type="primary">pleC</name>
    <name evidence="12" type="ORF">CLCOS_13790</name>
    <name evidence="11" type="ORF">WX73_03458</name>
</gene>
<sequence>MRFMKNVNEDDGISENELKNLIMMNYTLSLEREIEELKSYAKKNSEKLNESQELNKKILQFIYGLFHELKTPLNVIFSAAQVMSLCTEYKNEGTLEKQGQYLKIIKQNCYRLMRLINNLQDLNKLDSGFAKLELHNRNIVSFVEDITLSLIPYAKGKGINLIFDTNVEEKIMALDYNKIERIILNLLSNAIKFTPEKGTICIGIEDKDDNVYISVKDTGIGIPEDKFKFIFEKFKQCDKSPINGKVGNGIGLYLVKCLAEMHGGKVSVKSAVGQGSTFTVKLPVKVIEEKLNKIIYSENMDEQLSIEFSDICPKI</sequence>
<dbReference type="PATRIC" id="fig|1705578.3.peg.3532"/>
<dbReference type="SUPFAM" id="SSF47384">
    <property type="entry name" value="Homodimeric domain of signal transducing histidine kinase"/>
    <property type="match status" value="1"/>
</dbReference>
<dbReference type="InterPro" id="IPR004358">
    <property type="entry name" value="Sig_transdc_His_kin-like_C"/>
</dbReference>
<dbReference type="CDD" id="cd00082">
    <property type="entry name" value="HisKA"/>
    <property type="match status" value="1"/>
</dbReference>
<dbReference type="Pfam" id="PF02518">
    <property type="entry name" value="HATPase_c"/>
    <property type="match status" value="1"/>
</dbReference>
<dbReference type="AlphaFoldDB" id="A0A170NPC5"/>
<reference evidence="11 13" key="1">
    <citation type="journal article" date="2015" name="Biotechnol. Bioeng.">
        <title>Genome sequence and phenotypic characterization of Caulobacter segnis.</title>
        <authorList>
            <person name="Patel S."/>
            <person name="Fletcher B."/>
            <person name="Scott D.C."/>
            <person name="Ely B."/>
        </authorList>
    </citation>
    <scope>NUCLEOTIDE SEQUENCE [LARGE SCALE GENOMIC DNA]</scope>
    <source>
        <strain evidence="11 13">PS02</strain>
    </source>
</reference>
<evidence type="ECO:0000256" key="7">
    <source>
        <dbReference type="ARBA" id="ARBA00022840"/>
    </source>
</evidence>
<evidence type="ECO:0000256" key="5">
    <source>
        <dbReference type="ARBA" id="ARBA00022741"/>
    </source>
</evidence>
<dbReference type="Pfam" id="PF00512">
    <property type="entry name" value="HisKA"/>
    <property type="match status" value="1"/>
</dbReference>
<dbReference type="GO" id="GO:0000155">
    <property type="term" value="F:phosphorelay sensor kinase activity"/>
    <property type="evidence" value="ECO:0007669"/>
    <property type="project" value="InterPro"/>
</dbReference>
<dbReference type="PANTHER" id="PTHR43547:SF2">
    <property type="entry name" value="HYBRID SIGNAL TRANSDUCTION HISTIDINE KINASE C"/>
    <property type="match status" value="1"/>
</dbReference>
<feature type="domain" description="Histidine kinase" evidence="10">
    <location>
        <begin position="64"/>
        <end position="286"/>
    </location>
</feature>
<dbReference type="InterPro" id="IPR003661">
    <property type="entry name" value="HisK_dim/P_dom"/>
</dbReference>
<proteinExistence type="predicted"/>
<evidence type="ECO:0000256" key="6">
    <source>
        <dbReference type="ARBA" id="ARBA00022777"/>
    </source>
</evidence>
<accession>A0A170NPC5</accession>
<evidence type="ECO:0000256" key="2">
    <source>
        <dbReference type="ARBA" id="ARBA00012438"/>
    </source>
</evidence>
<keyword evidence="7" id="KW-0067">ATP-binding</keyword>
<evidence type="ECO:0000313" key="12">
    <source>
        <dbReference type="EMBL" id="OBR95586.1"/>
    </source>
</evidence>
<dbReference type="PANTHER" id="PTHR43547">
    <property type="entry name" value="TWO-COMPONENT HISTIDINE KINASE"/>
    <property type="match status" value="1"/>
</dbReference>
<dbReference type="FunFam" id="3.30.565.10:FF:000037">
    <property type="entry name" value="Hybrid sensor histidine kinase/response regulator"/>
    <property type="match status" value="1"/>
</dbReference>
<dbReference type="InterPro" id="IPR036890">
    <property type="entry name" value="HATPase_C_sf"/>
</dbReference>
<comment type="catalytic activity">
    <reaction evidence="1">
        <text>ATP + protein L-histidine = ADP + protein N-phospho-L-histidine.</text>
        <dbReference type="EC" id="2.7.13.3"/>
    </reaction>
</comment>
<evidence type="ECO:0000256" key="3">
    <source>
        <dbReference type="ARBA" id="ARBA00022553"/>
    </source>
</evidence>
<dbReference type="Gene3D" id="1.10.287.130">
    <property type="match status" value="1"/>
</dbReference>
<keyword evidence="5" id="KW-0547">Nucleotide-binding</keyword>
<evidence type="ECO:0000259" key="10">
    <source>
        <dbReference type="PROSITE" id="PS50109"/>
    </source>
</evidence>
<reference evidence="12 14" key="2">
    <citation type="journal article" date="2016" name="Front. Microbiol.">
        <title>Industrial Acetogenic Biocatalysts: A Comparative Metabolic and Genomic Analysis.</title>
        <authorList>
            <person name="Bengelsdorf F."/>
            <person name="Poehlein A."/>
            <person name="Sonja S."/>
            <person name="Erz C."/>
            <person name="Hummel T."/>
            <person name="Hoffmeister S."/>
            <person name="Daniel R."/>
            <person name="Durre P."/>
        </authorList>
    </citation>
    <scope>NUCLEOTIDE SEQUENCE [LARGE SCALE GENOMIC DNA]</scope>
    <source>
        <strain evidence="12 14">PTA-10522</strain>
    </source>
</reference>
<dbReference type="SMART" id="SM00388">
    <property type="entry name" value="HisKA"/>
    <property type="match status" value="1"/>
</dbReference>
<keyword evidence="4 11" id="KW-0808">Transferase</keyword>
<dbReference type="GO" id="GO:0005524">
    <property type="term" value="F:ATP binding"/>
    <property type="evidence" value="ECO:0007669"/>
    <property type="project" value="UniProtKB-KW"/>
</dbReference>
<keyword evidence="9" id="KW-0175">Coiled coil</keyword>
<name>A0A170NPC5_9CLOT</name>
<dbReference type="EMBL" id="LITQ01000005">
    <property type="protein sequence ID" value="OAA94250.1"/>
    <property type="molecule type" value="Genomic_DNA"/>
</dbReference>
<evidence type="ECO:0000256" key="9">
    <source>
        <dbReference type="SAM" id="Coils"/>
    </source>
</evidence>
<dbReference type="SMART" id="SM00387">
    <property type="entry name" value="HATPase_c"/>
    <property type="match status" value="1"/>
</dbReference>
<evidence type="ECO:0000256" key="4">
    <source>
        <dbReference type="ARBA" id="ARBA00022679"/>
    </source>
</evidence>
<keyword evidence="8" id="KW-0902">Two-component regulatory system</keyword>
<dbReference type="Gene3D" id="3.30.565.10">
    <property type="entry name" value="Histidine kinase-like ATPase, C-terminal domain"/>
    <property type="match status" value="1"/>
</dbReference>
<dbReference type="InterPro" id="IPR003594">
    <property type="entry name" value="HATPase_dom"/>
</dbReference>
<dbReference type="Proteomes" id="UP000077384">
    <property type="component" value="Unassembled WGS sequence"/>
</dbReference>
<organism evidence="11 13">
    <name type="scientific">Clostridium coskatii</name>
    <dbReference type="NCBI Taxonomy" id="1705578"/>
    <lineage>
        <taxon>Bacteria</taxon>
        <taxon>Bacillati</taxon>
        <taxon>Bacillota</taxon>
        <taxon>Clostridia</taxon>
        <taxon>Eubacteriales</taxon>
        <taxon>Clostridiaceae</taxon>
        <taxon>Clostridium</taxon>
    </lineage>
</organism>
<dbReference type="PROSITE" id="PS50109">
    <property type="entry name" value="HIS_KIN"/>
    <property type="match status" value="1"/>
</dbReference>
<keyword evidence="6" id="KW-0418">Kinase</keyword>
<dbReference type="InterPro" id="IPR005467">
    <property type="entry name" value="His_kinase_dom"/>
</dbReference>
<evidence type="ECO:0000256" key="8">
    <source>
        <dbReference type="ARBA" id="ARBA00023012"/>
    </source>
</evidence>
<evidence type="ECO:0000313" key="11">
    <source>
        <dbReference type="EMBL" id="OAA94250.1"/>
    </source>
</evidence>
<dbReference type="SUPFAM" id="SSF55874">
    <property type="entry name" value="ATPase domain of HSP90 chaperone/DNA topoisomerase II/histidine kinase"/>
    <property type="match status" value="1"/>
</dbReference>